<evidence type="ECO:0000313" key="2">
    <source>
        <dbReference type="EMBL" id="KAK5602042.1"/>
    </source>
</evidence>
<keyword evidence="3" id="KW-1185">Reference proteome</keyword>
<evidence type="ECO:0000256" key="1">
    <source>
        <dbReference type="SAM" id="MobiDB-lite"/>
    </source>
</evidence>
<feature type="region of interest" description="Disordered" evidence="1">
    <location>
        <begin position="44"/>
        <end position="72"/>
    </location>
</feature>
<dbReference type="AlphaFoldDB" id="A0AAV9R0Z6"/>
<dbReference type="EMBL" id="JAHHUM010002633">
    <property type="protein sequence ID" value="KAK5602042.1"/>
    <property type="molecule type" value="Genomic_DNA"/>
</dbReference>
<name>A0AAV9R0Z6_9TELE</name>
<sequence length="72" mass="7620">WQLPDSSVPWTSLANPVHPPTFTAPTTVNLGHSYILANQYSHSPSSLVNNSLVLPSSHPPPGGSLHHSSKTA</sequence>
<reference evidence="2 3" key="1">
    <citation type="submission" date="2021-06" db="EMBL/GenBank/DDBJ databases">
        <authorList>
            <person name="Palmer J.M."/>
        </authorList>
    </citation>
    <scope>NUCLEOTIDE SEQUENCE [LARGE SCALE GENOMIC DNA]</scope>
    <source>
        <strain evidence="2 3">MEX-2019</strain>
        <tissue evidence="2">Muscle</tissue>
    </source>
</reference>
<accession>A0AAV9R0Z6</accession>
<gene>
    <name evidence="2" type="ORF">CRENBAI_017549</name>
</gene>
<feature type="compositionally biased region" description="Low complexity" evidence="1">
    <location>
        <begin position="44"/>
        <end position="56"/>
    </location>
</feature>
<comment type="caution">
    <text evidence="2">The sequence shown here is derived from an EMBL/GenBank/DDBJ whole genome shotgun (WGS) entry which is preliminary data.</text>
</comment>
<protein>
    <submittedName>
        <fullName evidence="2">Uncharacterized protein</fullName>
    </submittedName>
</protein>
<proteinExistence type="predicted"/>
<evidence type="ECO:0000313" key="3">
    <source>
        <dbReference type="Proteomes" id="UP001311232"/>
    </source>
</evidence>
<organism evidence="2 3">
    <name type="scientific">Crenichthys baileyi</name>
    <name type="common">White River springfish</name>
    <dbReference type="NCBI Taxonomy" id="28760"/>
    <lineage>
        <taxon>Eukaryota</taxon>
        <taxon>Metazoa</taxon>
        <taxon>Chordata</taxon>
        <taxon>Craniata</taxon>
        <taxon>Vertebrata</taxon>
        <taxon>Euteleostomi</taxon>
        <taxon>Actinopterygii</taxon>
        <taxon>Neopterygii</taxon>
        <taxon>Teleostei</taxon>
        <taxon>Neoteleostei</taxon>
        <taxon>Acanthomorphata</taxon>
        <taxon>Ovalentaria</taxon>
        <taxon>Atherinomorphae</taxon>
        <taxon>Cyprinodontiformes</taxon>
        <taxon>Goodeidae</taxon>
        <taxon>Crenichthys</taxon>
    </lineage>
</organism>
<feature type="non-terminal residue" evidence="2">
    <location>
        <position position="1"/>
    </location>
</feature>
<dbReference type="Proteomes" id="UP001311232">
    <property type="component" value="Unassembled WGS sequence"/>
</dbReference>